<evidence type="ECO:0000313" key="5">
    <source>
        <dbReference type="Proteomes" id="UP000315112"/>
    </source>
</evidence>
<evidence type="ECO:0000313" key="3">
    <source>
        <dbReference type="EMBL" id="QGZ42263.1"/>
    </source>
</evidence>
<feature type="chain" id="PRO_5044617791" evidence="1">
    <location>
        <begin position="21"/>
        <end position="233"/>
    </location>
</feature>
<dbReference type="Pfam" id="PF07589">
    <property type="entry name" value="PEP-CTERM"/>
    <property type="match status" value="1"/>
</dbReference>
<dbReference type="EMBL" id="VLKW01000008">
    <property type="protein sequence ID" value="TWI44803.1"/>
    <property type="molecule type" value="Genomic_DNA"/>
</dbReference>
<proteinExistence type="predicted"/>
<sequence length="233" mass="24564">MKQTVAGLMLGMLLSSPVLADTSIDTTAFSLTFLDGPLPEDWNIALAGQSGNTYSIDLVSLNNHLQRIEANDVTGLGSWDSRSDWALLGLDVHAGYRVTSLTVTGTAFGDYAPGQLPDFPPGRAANFAAFYMTLWAPDPQSYWNQYDNFNAEQTVDVGTGGLSLTAPAQLGLSGAISAEAWGVEGDGAYAGSFASAQIRDLVLHVEVSPVPEPAAYAMLLAGFALVGCAVRKR</sequence>
<dbReference type="Proteomes" id="UP000437862">
    <property type="component" value="Chromosome"/>
</dbReference>
<keyword evidence="1" id="KW-0732">Signal</keyword>
<accession>A0A562PKE7</accession>
<evidence type="ECO:0000259" key="2">
    <source>
        <dbReference type="Pfam" id="PF07589"/>
    </source>
</evidence>
<dbReference type="EMBL" id="CP046904">
    <property type="protein sequence ID" value="QGZ42263.1"/>
    <property type="molecule type" value="Genomic_DNA"/>
</dbReference>
<evidence type="ECO:0000313" key="4">
    <source>
        <dbReference type="EMBL" id="TWI44803.1"/>
    </source>
</evidence>
<dbReference type="RefSeq" id="WP_145878284.1">
    <property type="nucleotide sequence ID" value="NZ_CP046904.1"/>
</dbReference>
<evidence type="ECO:0000313" key="6">
    <source>
        <dbReference type="Proteomes" id="UP000437862"/>
    </source>
</evidence>
<gene>
    <name evidence="3" type="ORF">GO485_26620</name>
    <name evidence="4" type="ORF">IP92_03973</name>
</gene>
<feature type="domain" description="Ice-binding protein C-terminal" evidence="2">
    <location>
        <begin position="209"/>
        <end position="232"/>
    </location>
</feature>
<organism evidence="4 5">
    <name type="scientific">Pseudoduganella flava</name>
    <dbReference type="NCBI Taxonomy" id="871742"/>
    <lineage>
        <taxon>Bacteria</taxon>
        <taxon>Pseudomonadati</taxon>
        <taxon>Pseudomonadota</taxon>
        <taxon>Betaproteobacteria</taxon>
        <taxon>Burkholderiales</taxon>
        <taxon>Oxalobacteraceae</taxon>
        <taxon>Telluria group</taxon>
        <taxon>Pseudoduganella</taxon>
    </lineage>
</organism>
<protein>
    <submittedName>
        <fullName evidence="3">PEPxxWA-CTERM sorting domain-containing protein</fullName>
    </submittedName>
    <submittedName>
        <fullName evidence="4">Putative secreted protein with PEP-CTERM sorting signal</fullName>
    </submittedName>
</protein>
<keyword evidence="6" id="KW-1185">Reference proteome</keyword>
<dbReference type="Proteomes" id="UP000315112">
    <property type="component" value="Unassembled WGS sequence"/>
</dbReference>
<dbReference type="NCBIfam" id="NF035944">
    <property type="entry name" value="PEPxxWA-CTERM"/>
    <property type="match status" value="1"/>
</dbReference>
<dbReference type="OrthoDB" id="8754461at2"/>
<dbReference type="AlphaFoldDB" id="A0A562PKE7"/>
<reference evidence="4 5" key="1">
    <citation type="journal article" date="2015" name="Stand. Genomic Sci.">
        <title>Genomic Encyclopedia of Bacterial and Archaeal Type Strains, Phase III: the genomes of soil and plant-associated and newly described type strains.</title>
        <authorList>
            <person name="Whitman W.B."/>
            <person name="Woyke T."/>
            <person name="Klenk H.P."/>
            <person name="Zhou Y."/>
            <person name="Lilburn T.G."/>
            <person name="Beck B.J."/>
            <person name="De Vos P."/>
            <person name="Vandamme P."/>
            <person name="Eisen J.A."/>
            <person name="Garrity G."/>
            <person name="Hugenholtz P."/>
            <person name="Kyrpides N.C."/>
        </authorList>
    </citation>
    <scope>NUCLEOTIDE SEQUENCE [LARGE SCALE GENOMIC DNA]</scope>
    <source>
        <strain evidence="4 5">CGMCC 1.10685</strain>
    </source>
</reference>
<dbReference type="NCBIfam" id="TIGR02595">
    <property type="entry name" value="PEP_CTERM"/>
    <property type="match status" value="1"/>
</dbReference>
<reference evidence="4" key="2">
    <citation type="submission" date="2019-07" db="EMBL/GenBank/DDBJ databases">
        <authorList>
            <person name="Whitman W."/>
            <person name="Huntemann M."/>
            <person name="Clum A."/>
            <person name="Pillay M."/>
            <person name="Palaniappan K."/>
            <person name="Varghese N."/>
            <person name="Mikhailova N."/>
            <person name="Stamatis D."/>
            <person name="Reddy T."/>
            <person name="Daum C."/>
            <person name="Shapiro N."/>
            <person name="Ivanova N."/>
            <person name="Kyrpides N."/>
            <person name="Woyke T."/>
        </authorList>
    </citation>
    <scope>NUCLEOTIDE SEQUENCE</scope>
    <source>
        <strain evidence="4">CGMCC 1.10685</strain>
    </source>
</reference>
<reference evidence="3 6" key="3">
    <citation type="submission" date="2019-12" db="EMBL/GenBank/DDBJ databases">
        <title>Draft Genome Sequences of Six Type Strains of the Genus Massilia.</title>
        <authorList>
            <person name="Miess H."/>
            <person name="Frediansyah A."/>
            <person name="Goeker M."/>
            <person name="Gross H."/>
        </authorList>
    </citation>
    <scope>NUCLEOTIDE SEQUENCE [LARGE SCALE GENOMIC DNA]</scope>
    <source>
        <strain evidence="3 6">DSM 26639</strain>
    </source>
</reference>
<feature type="signal peptide" evidence="1">
    <location>
        <begin position="1"/>
        <end position="20"/>
    </location>
</feature>
<dbReference type="InterPro" id="IPR013424">
    <property type="entry name" value="Ice-binding_C"/>
</dbReference>
<evidence type="ECO:0000256" key="1">
    <source>
        <dbReference type="SAM" id="SignalP"/>
    </source>
</evidence>
<name>A0A562PKE7_9BURK</name>